<protein>
    <recommendedName>
        <fullName evidence="4">Phosphate-binding protein</fullName>
    </recommendedName>
</protein>
<keyword evidence="2 4" id="KW-0813">Transport</keyword>
<dbReference type="RefSeq" id="WP_110199268.1">
    <property type="nucleotide sequence ID" value="NZ_QICH01000001.1"/>
</dbReference>
<proteinExistence type="inferred from homology"/>
<feature type="domain" description="PBP" evidence="5">
    <location>
        <begin position="41"/>
        <end position="295"/>
    </location>
</feature>
<keyword evidence="4" id="KW-0964">Secreted</keyword>
<evidence type="ECO:0000259" key="5">
    <source>
        <dbReference type="Pfam" id="PF12849"/>
    </source>
</evidence>
<evidence type="ECO:0000313" key="7">
    <source>
        <dbReference type="Proteomes" id="UP000247689"/>
    </source>
</evidence>
<sequence length="324" mass="34828">MKLFKKVAFVAATSTLTLAASFSNPAQAKVDDKLPTYEKTSGISGNLSSVGSDTLANLMTLWAEEFKRQYPNVNIQIQAAGSSTAPPALTEGTANFGPMSRMMKDKELESFEKKHGYKPTPVAVAIDALAVYVHKDNPIEGLTIAQVDSIFSSTRKCGGDSDISNWGDLGIDGVGDIQLYGRNSVSGTYGYFKKKALCKGDFKNSVNEQPGSASVVQSVSLSKNGIGYSGIGYKTSGVRAVPLTKKNDTNYVEANAETAISGEYPLGRQLLLYVNKHPNKPLSPIELEFLKMVLSKVGQEVVVKDGYIPLPAKAAELQLKKLMK</sequence>
<comment type="subcellular location">
    <subcellularLocation>
        <location evidence="4">Periplasm</location>
    </subcellularLocation>
    <subcellularLocation>
        <location evidence="4">Secreted</location>
    </subcellularLocation>
</comment>
<dbReference type="Pfam" id="PF12849">
    <property type="entry name" value="PBP_like_2"/>
    <property type="match status" value="1"/>
</dbReference>
<dbReference type="EMBL" id="QICH01000001">
    <property type="protein sequence ID" value="PXF63836.1"/>
    <property type="molecule type" value="Genomic_DNA"/>
</dbReference>
<dbReference type="NCBIfam" id="TIGR02136">
    <property type="entry name" value="ptsS_2"/>
    <property type="match status" value="1"/>
</dbReference>
<keyword evidence="7" id="KW-1185">Reference proteome</keyword>
<comment type="function">
    <text evidence="4">Involved in the system for phosphate transport across the cytoplasmic membrane.</text>
</comment>
<dbReference type="InterPro" id="IPR011862">
    <property type="entry name" value="Phos-bd"/>
</dbReference>
<dbReference type="SUPFAM" id="SSF53850">
    <property type="entry name" value="Periplasmic binding protein-like II"/>
    <property type="match status" value="1"/>
</dbReference>
<dbReference type="PANTHER" id="PTHR30570:SF6">
    <property type="entry name" value="PHOSPHATE-BINDING PROTEIN PSTS"/>
    <property type="match status" value="1"/>
</dbReference>
<evidence type="ECO:0000256" key="3">
    <source>
        <dbReference type="ARBA" id="ARBA00022729"/>
    </source>
</evidence>
<comment type="similarity">
    <text evidence="1 4">Belongs to the PstS family.</text>
</comment>
<evidence type="ECO:0000313" key="6">
    <source>
        <dbReference type="EMBL" id="PXF63836.1"/>
    </source>
</evidence>
<dbReference type="CDD" id="cd13653">
    <property type="entry name" value="PBP2_phosphate_like_1"/>
    <property type="match status" value="1"/>
</dbReference>
<feature type="chain" id="PRO_5027151975" description="Phosphate-binding protein" evidence="4">
    <location>
        <begin position="29"/>
        <end position="324"/>
    </location>
</feature>
<evidence type="ECO:0000256" key="1">
    <source>
        <dbReference type="ARBA" id="ARBA00008725"/>
    </source>
</evidence>
<dbReference type="GO" id="GO:0006817">
    <property type="term" value="P:phosphate ion transport"/>
    <property type="evidence" value="ECO:0007669"/>
    <property type="project" value="UniProtKB-UniRule"/>
</dbReference>
<evidence type="ECO:0000256" key="2">
    <source>
        <dbReference type="ARBA" id="ARBA00022448"/>
    </source>
</evidence>
<keyword evidence="3 4" id="KW-0732">Signal</keyword>
<dbReference type="GO" id="GO:0042597">
    <property type="term" value="C:periplasmic space"/>
    <property type="evidence" value="ECO:0007669"/>
    <property type="project" value="UniProtKB-SubCell"/>
</dbReference>
<keyword evidence="4" id="KW-0592">Phosphate transport</keyword>
<name>A0A318D3F5_9GAMM</name>
<dbReference type="InterPro" id="IPR050811">
    <property type="entry name" value="Phosphate_ABC_transporter"/>
</dbReference>
<gene>
    <name evidence="6" type="ORF">DL796_01445</name>
</gene>
<dbReference type="PANTHER" id="PTHR30570">
    <property type="entry name" value="PERIPLASMIC PHOSPHATE BINDING COMPONENT OF PHOSPHATE ABC TRANSPORTER"/>
    <property type="match status" value="1"/>
</dbReference>
<dbReference type="GO" id="GO:0007155">
    <property type="term" value="P:cell adhesion"/>
    <property type="evidence" value="ECO:0007669"/>
    <property type="project" value="UniProtKB-UniRule"/>
</dbReference>
<organism evidence="6 7">
    <name type="scientific">Kangiella spongicola</name>
    <dbReference type="NCBI Taxonomy" id="796379"/>
    <lineage>
        <taxon>Bacteria</taxon>
        <taxon>Pseudomonadati</taxon>
        <taxon>Pseudomonadota</taxon>
        <taxon>Gammaproteobacteria</taxon>
        <taxon>Kangiellales</taxon>
        <taxon>Kangiellaceae</taxon>
        <taxon>Kangiella</taxon>
    </lineage>
</organism>
<reference evidence="6 7" key="1">
    <citation type="submission" date="2018-05" db="EMBL/GenBank/DDBJ databases">
        <title>Kangiella spongicola genome sequence.</title>
        <authorList>
            <person name="Maclea K.S."/>
            <person name="Goen A.E."/>
            <person name="Kelley C."/>
            <person name="Underriner A."/>
            <person name="Silverwood T."/>
            <person name="Trachtenberg A.M."/>
        </authorList>
    </citation>
    <scope>NUCLEOTIDE SEQUENCE [LARGE SCALE GENOMIC DNA]</scope>
    <source>
        <strain evidence="6 7">ATCC BAA-2076</strain>
    </source>
</reference>
<dbReference type="AlphaFoldDB" id="A0A318D3F5"/>
<dbReference type="GO" id="GO:0042301">
    <property type="term" value="F:phosphate ion binding"/>
    <property type="evidence" value="ECO:0007669"/>
    <property type="project" value="UniProtKB-UniRule"/>
</dbReference>
<dbReference type="GO" id="GO:0005576">
    <property type="term" value="C:extracellular region"/>
    <property type="evidence" value="ECO:0007669"/>
    <property type="project" value="UniProtKB-SubCell"/>
</dbReference>
<evidence type="ECO:0000256" key="4">
    <source>
        <dbReference type="RuleBase" id="RU367119"/>
    </source>
</evidence>
<dbReference type="Gene3D" id="3.40.190.10">
    <property type="entry name" value="Periplasmic binding protein-like II"/>
    <property type="match status" value="2"/>
</dbReference>
<accession>A0A318D3F5</accession>
<keyword evidence="4" id="KW-0574">Periplasm</keyword>
<feature type="signal peptide" evidence="4">
    <location>
        <begin position="1"/>
        <end position="28"/>
    </location>
</feature>
<comment type="caution">
    <text evidence="6">The sequence shown here is derived from an EMBL/GenBank/DDBJ whole genome shotgun (WGS) entry which is preliminary data.</text>
</comment>
<dbReference type="InterPro" id="IPR024370">
    <property type="entry name" value="PBP_domain"/>
</dbReference>
<dbReference type="Proteomes" id="UP000247689">
    <property type="component" value="Unassembled WGS sequence"/>
</dbReference>
<dbReference type="OrthoDB" id="9765713at2"/>